<gene>
    <name evidence="5" type="ORF">A4H34_00460</name>
</gene>
<evidence type="ECO:0000313" key="5">
    <source>
        <dbReference type="EMBL" id="OAP85709.1"/>
    </source>
</evidence>
<dbReference type="RefSeq" id="WP_231870897.1">
    <property type="nucleotide sequence ID" value="NZ_LVZK01000001.1"/>
</dbReference>
<dbReference type="InterPro" id="IPR001647">
    <property type="entry name" value="HTH_TetR"/>
</dbReference>
<reference evidence="5 6" key="1">
    <citation type="submission" date="2016-04" db="EMBL/GenBank/DDBJ databases">
        <title>Peptidophaga gingivicola gen. nov., sp. nov., isolated from human subgingival plaque.</title>
        <authorList>
            <person name="Beall C.J."/>
            <person name="Mokrzan E.M."/>
            <person name="Griffen A.L."/>
            <person name="Leys E.J."/>
        </authorList>
    </citation>
    <scope>NUCLEOTIDE SEQUENCE [LARGE SCALE GENOMIC DNA]</scope>
    <source>
        <strain evidence="5 6">BA112</strain>
    </source>
</reference>
<evidence type="ECO:0000256" key="1">
    <source>
        <dbReference type="ARBA" id="ARBA00023125"/>
    </source>
</evidence>
<keyword evidence="6" id="KW-1185">Reference proteome</keyword>
<dbReference type="PROSITE" id="PS50977">
    <property type="entry name" value="HTH_TETR_2"/>
    <property type="match status" value="1"/>
</dbReference>
<dbReference type="EMBL" id="LVZK01000001">
    <property type="protein sequence ID" value="OAP85709.1"/>
    <property type="molecule type" value="Genomic_DNA"/>
</dbReference>
<sequence length="238" mass="25578">MRRSAEDAKRTRLSLCKAALMVFEEKGWRGATFEAISERAGVTRGALHHHFGDKRALLREALSWGWSEYGERLFAESDGDVEAASWLSGLFTAYIQLLSENLMFRALAYTTVFVAPQGFGRIPAKASNPGEQAPGAGGKDADSAEENFALGEKTPEWGEKASGWPEKSSGLDRWHARIAELLASASLPAGALPPDQIASLTLVLLQGFTVTAVTRPQDLPQPQGLDAAVAALVRGLLS</sequence>
<dbReference type="PANTHER" id="PTHR30055:SF223">
    <property type="entry name" value="HTH-TYPE TRANSCRIPTIONAL REGULATOR UIDR"/>
    <property type="match status" value="1"/>
</dbReference>
<dbReference type="InterPro" id="IPR009057">
    <property type="entry name" value="Homeodomain-like_sf"/>
</dbReference>
<feature type="DNA-binding region" description="H-T-H motif" evidence="2">
    <location>
        <begin position="32"/>
        <end position="51"/>
    </location>
</feature>
<dbReference type="PANTHER" id="PTHR30055">
    <property type="entry name" value="HTH-TYPE TRANSCRIPTIONAL REGULATOR RUTR"/>
    <property type="match status" value="1"/>
</dbReference>
<dbReference type="AlphaFoldDB" id="A0A179B2Y6"/>
<proteinExistence type="predicted"/>
<dbReference type="Gene3D" id="1.10.357.10">
    <property type="entry name" value="Tetracycline Repressor, domain 2"/>
    <property type="match status" value="1"/>
</dbReference>
<feature type="region of interest" description="Disordered" evidence="3">
    <location>
        <begin position="123"/>
        <end position="143"/>
    </location>
</feature>
<name>A0A179B2Y6_9ACTO</name>
<dbReference type="SUPFAM" id="SSF46689">
    <property type="entry name" value="Homeodomain-like"/>
    <property type="match status" value="1"/>
</dbReference>
<dbReference type="Pfam" id="PF00440">
    <property type="entry name" value="TetR_N"/>
    <property type="match status" value="1"/>
</dbReference>
<organism evidence="5 6">
    <name type="scientific">Peptidiphaga gingivicola</name>
    <dbReference type="NCBI Taxonomy" id="2741497"/>
    <lineage>
        <taxon>Bacteria</taxon>
        <taxon>Bacillati</taxon>
        <taxon>Actinomycetota</taxon>
        <taxon>Actinomycetes</taxon>
        <taxon>Actinomycetales</taxon>
        <taxon>Actinomycetaceae</taxon>
        <taxon>Peptidiphaga</taxon>
    </lineage>
</organism>
<dbReference type="GO" id="GO:0000976">
    <property type="term" value="F:transcription cis-regulatory region binding"/>
    <property type="evidence" value="ECO:0007669"/>
    <property type="project" value="TreeGrafter"/>
</dbReference>
<feature type="domain" description="HTH tetR-type" evidence="4">
    <location>
        <begin position="9"/>
        <end position="69"/>
    </location>
</feature>
<dbReference type="GO" id="GO:0003700">
    <property type="term" value="F:DNA-binding transcription factor activity"/>
    <property type="evidence" value="ECO:0007669"/>
    <property type="project" value="TreeGrafter"/>
</dbReference>
<keyword evidence="1 2" id="KW-0238">DNA-binding</keyword>
<evidence type="ECO:0000259" key="4">
    <source>
        <dbReference type="PROSITE" id="PS50977"/>
    </source>
</evidence>
<accession>A0A179B2Y6</accession>
<dbReference type="PRINTS" id="PR00455">
    <property type="entry name" value="HTHTETR"/>
</dbReference>
<evidence type="ECO:0000256" key="2">
    <source>
        <dbReference type="PROSITE-ProRule" id="PRU00335"/>
    </source>
</evidence>
<dbReference type="Proteomes" id="UP000078368">
    <property type="component" value="Unassembled WGS sequence"/>
</dbReference>
<evidence type="ECO:0000256" key="3">
    <source>
        <dbReference type="SAM" id="MobiDB-lite"/>
    </source>
</evidence>
<comment type="caution">
    <text evidence="5">The sequence shown here is derived from an EMBL/GenBank/DDBJ whole genome shotgun (WGS) entry which is preliminary data.</text>
</comment>
<dbReference type="STRING" id="1823756.A4H34_00460"/>
<dbReference type="InterPro" id="IPR050109">
    <property type="entry name" value="HTH-type_TetR-like_transc_reg"/>
</dbReference>
<protein>
    <submittedName>
        <fullName evidence="5">Transcriptional regulator</fullName>
    </submittedName>
</protein>
<evidence type="ECO:0000313" key="6">
    <source>
        <dbReference type="Proteomes" id="UP000078368"/>
    </source>
</evidence>